<feature type="region of interest" description="Disordered" evidence="8">
    <location>
        <begin position="1"/>
        <end position="83"/>
    </location>
</feature>
<dbReference type="InterPro" id="IPR019371">
    <property type="entry name" value="KxDL_dom"/>
</dbReference>
<comment type="subcellular location">
    <subcellularLocation>
        <location evidence="2">Endosome</location>
    </subcellularLocation>
</comment>
<evidence type="ECO:0000256" key="6">
    <source>
        <dbReference type="ARBA" id="ARBA00022753"/>
    </source>
</evidence>
<evidence type="ECO:0000313" key="11">
    <source>
        <dbReference type="Proteomes" id="UP000054266"/>
    </source>
</evidence>
<evidence type="ECO:0000256" key="5">
    <source>
        <dbReference type="ARBA" id="ARBA00022448"/>
    </source>
</evidence>
<dbReference type="PANTHER" id="PTHR37787">
    <property type="entry name" value="BIOGENESIS OF LYSOSOME-RELATED ORGANELLES COMPLEX 1 SUBUNIT KXD1"/>
    <property type="match status" value="1"/>
</dbReference>
<feature type="compositionally biased region" description="Low complexity" evidence="8">
    <location>
        <begin position="47"/>
        <end position="77"/>
    </location>
</feature>
<evidence type="ECO:0000313" key="10">
    <source>
        <dbReference type="EMBL" id="KIW66103.1"/>
    </source>
</evidence>
<comment type="similarity">
    <text evidence="3">Belongs to the KXD1 family.</text>
</comment>
<dbReference type="InterPro" id="IPR051390">
    <property type="entry name" value="BLOC-1_subunit_KXD1"/>
</dbReference>
<dbReference type="HOGENOM" id="CLU_087050_0_0_1"/>
<dbReference type="GO" id="GO:0032880">
    <property type="term" value="P:regulation of protein localization"/>
    <property type="evidence" value="ECO:0007669"/>
    <property type="project" value="TreeGrafter"/>
</dbReference>
<protein>
    <recommendedName>
        <fullName evidence="4">Biogenesis of lysosome-related organelles complex 1 subunit KXD1</fullName>
    </recommendedName>
    <alternativeName>
        <fullName evidence="7">KxDL homolog</fullName>
    </alternativeName>
</protein>
<keyword evidence="11" id="KW-1185">Reference proteome</keyword>
<feature type="domain" description="KxDL" evidence="9">
    <location>
        <begin position="98"/>
        <end position="183"/>
    </location>
</feature>
<sequence length="192" mass="21038">MATTTYSRHPVSYNSHQKALPVTLPPSGKGPIYTQPISRVADAPEFSDSSTSYSSSGRSGGSFSVKSGSSYAGSHSGTDYDSYYSRSGIDVVEELSERMNSAFDPLRMDKSLVKQAQTSGELNAKQRELQELQAMAQRRLGRARVNFAEGVEAAKEARRDIEYTSKKISSMKSKAEKKHPEAYAKASRSRHA</sequence>
<dbReference type="GO" id="GO:0005768">
    <property type="term" value="C:endosome"/>
    <property type="evidence" value="ECO:0007669"/>
    <property type="project" value="UniProtKB-SubCell"/>
</dbReference>
<evidence type="ECO:0000259" key="9">
    <source>
        <dbReference type="Pfam" id="PF10241"/>
    </source>
</evidence>
<dbReference type="GO" id="GO:0007032">
    <property type="term" value="P:endosome organization"/>
    <property type="evidence" value="ECO:0007669"/>
    <property type="project" value="TreeGrafter"/>
</dbReference>
<organism evidence="10 11">
    <name type="scientific">Phialophora macrospora</name>
    <dbReference type="NCBI Taxonomy" id="1851006"/>
    <lineage>
        <taxon>Eukaryota</taxon>
        <taxon>Fungi</taxon>
        <taxon>Dikarya</taxon>
        <taxon>Ascomycota</taxon>
        <taxon>Pezizomycotina</taxon>
        <taxon>Eurotiomycetes</taxon>
        <taxon>Chaetothyriomycetidae</taxon>
        <taxon>Chaetothyriales</taxon>
        <taxon>Herpotrichiellaceae</taxon>
        <taxon>Phialophora</taxon>
    </lineage>
</organism>
<accession>A0A0D2FDJ4</accession>
<keyword evidence="6" id="KW-0967">Endosome</keyword>
<feature type="compositionally biased region" description="Polar residues" evidence="8">
    <location>
        <begin position="1"/>
        <end position="17"/>
    </location>
</feature>
<dbReference type="Pfam" id="PF10241">
    <property type="entry name" value="KxDL"/>
    <property type="match status" value="1"/>
</dbReference>
<dbReference type="AlphaFoldDB" id="A0A0D2FDJ4"/>
<dbReference type="Proteomes" id="UP000054266">
    <property type="component" value="Unassembled WGS sequence"/>
</dbReference>
<comment type="function">
    <text evidence="1">Component of the biogenesis of lysosome-related organelles complex-1 (BLOC-1) involved in endosomal cargo sorting.</text>
</comment>
<gene>
    <name evidence="10" type="ORF">PV04_08307</name>
</gene>
<feature type="region of interest" description="Disordered" evidence="8">
    <location>
        <begin position="164"/>
        <end position="192"/>
    </location>
</feature>
<evidence type="ECO:0000256" key="1">
    <source>
        <dbReference type="ARBA" id="ARBA00002069"/>
    </source>
</evidence>
<evidence type="ECO:0000256" key="7">
    <source>
        <dbReference type="ARBA" id="ARBA00029808"/>
    </source>
</evidence>
<evidence type="ECO:0000256" key="8">
    <source>
        <dbReference type="SAM" id="MobiDB-lite"/>
    </source>
</evidence>
<keyword evidence="5" id="KW-0813">Transport</keyword>
<name>A0A0D2FDJ4_9EURO</name>
<proteinExistence type="inferred from homology"/>
<evidence type="ECO:0000256" key="4">
    <source>
        <dbReference type="ARBA" id="ARBA00016207"/>
    </source>
</evidence>
<evidence type="ECO:0000256" key="2">
    <source>
        <dbReference type="ARBA" id="ARBA00004177"/>
    </source>
</evidence>
<reference evidence="10 11" key="1">
    <citation type="submission" date="2015-01" db="EMBL/GenBank/DDBJ databases">
        <title>The Genome Sequence of Capronia semiimmersa CBS27337.</title>
        <authorList>
            <consortium name="The Broad Institute Genomics Platform"/>
            <person name="Cuomo C."/>
            <person name="de Hoog S."/>
            <person name="Gorbushina A."/>
            <person name="Stielow B."/>
            <person name="Teixiera M."/>
            <person name="Abouelleil A."/>
            <person name="Chapman S.B."/>
            <person name="Priest M."/>
            <person name="Young S.K."/>
            <person name="Wortman J."/>
            <person name="Nusbaum C."/>
            <person name="Birren B."/>
        </authorList>
    </citation>
    <scope>NUCLEOTIDE SEQUENCE [LARGE SCALE GENOMIC DNA]</scope>
    <source>
        <strain evidence="10 11">CBS 27337</strain>
    </source>
</reference>
<dbReference type="EMBL" id="KN846960">
    <property type="protein sequence ID" value="KIW66103.1"/>
    <property type="molecule type" value="Genomic_DNA"/>
</dbReference>
<dbReference type="PANTHER" id="PTHR37787:SF1">
    <property type="entry name" value="BIOGENESIS OF LYSOSOME-RELATED ORGANELLES COMPLEX 1 SUBUNIT KXD1"/>
    <property type="match status" value="1"/>
</dbReference>
<evidence type="ECO:0000256" key="3">
    <source>
        <dbReference type="ARBA" id="ARBA00005913"/>
    </source>
</evidence>
<dbReference type="GO" id="GO:0031083">
    <property type="term" value="C:BLOC-1 complex"/>
    <property type="evidence" value="ECO:0007669"/>
    <property type="project" value="TreeGrafter"/>
</dbReference>